<dbReference type="OrthoDB" id="3078668at2"/>
<dbReference type="Proteomes" id="UP000255417">
    <property type="component" value="Unassembled WGS sequence"/>
</dbReference>
<dbReference type="RefSeq" id="WP_115315577.1">
    <property type="nucleotide sequence ID" value="NZ_LWIF01000001.1"/>
</dbReference>
<accession>A0A379C9M6</accession>
<evidence type="ECO:0000313" key="1">
    <source>
        <dbReference type="EMBL" id="SUB59082.1"/>
    </source>
</evidence>
<name>A0A379C9M6_9PAST</name>
<dbReference type="EMBL" id="UGTA01000001">
    <property type="protein sequence ID" value="SUB59082.1"/>
    <property type="molecule type" value="Genomic_DNA"/>
</dbReference>
<organism evidence="1 2">
    <name type="scientific">Phocoenobacter uteri</name>
    <dbReference type="NCBI Taxonomy" id="146806"/>
    <lineage>
        <taxon>Bacteria</taxon>
        <taxon>Pseudomonadati</taxon>
        <taxon>Pseudomonadota</taxon>
        <taxon>Gammaproteobacteria</taxon>
        <taxon>Pasteurellales</taxon>
        <taxon>Pasteurellaceae</taxon>
        <taxon>Phocoenobacter</taxon>
    </lineage>
</organism>
<evidence type="ECO:0000313" key="2">
    <source>
        <dbReference type="Proteomes" id="UP000255417"/>
    </source>
</evidence>
<dbReference type="Pfam" id="PF04985">
    <property type="entry name" value="Phage_tube"/>
    <property type="match status" value="1"/>
</dbReference>
<reference evidence="1 2" key="1">
    <citation type="submission" date="2018-06" db="EMBL/GenBank/DDBJ databases">
        <authorList>
            <consortium name="Pathogen Informatics"/>
            <person name="Doyle S."/>
        </authorList>
    </citation>
    <scope>NUCLEOTIDE SEQUENCE [LARGE SCALE GENOMIC DNA]</scope>
    <source>
        <strain evidence="1 2">NCTC12872</strain>
    </source>
</reference>
<dbReference type="AlphaFoldDB" id="A0A379C9M6"/>
<dbReference type="NCBIfam" id="TIGR01611">
    <property type="entry name" value="tail_tube"/>
    <property type="match status" value="1"/>
</dbReference>
<keyword evidence="2" id="KW-1185">Reference proteome</keyword>
<protein>
    <submittedName>
        <fullName evidence="1">Phage major tail tube protein</fullName>
    </submittedName>
</protein>
<proteinExistence type="predicted"/>
<gene>
    <name evidence="1" type="ORF">NCTC12872_01057</name>
</gene>
<sequence>MALPRTLKLMNVFLNGDSYYGIAKEAELPKLSSKLEDYRAGGMFTEVGINLGIEKLELTHKYAGVDEHFYTGFAEAEISKEMIRFAGSYERDDTGEVTPVEVLMRGRHQEIDGGNSKVGEIGETTIKSALTYYKLTMGGKEIIEIDTLNTILKVNGKDVYKKHREAIGL</sequence>
<dbReference type="InterPro" id="IPR006498">
    <property type="entry name" value="Tail_tube"/>
</dbReference>